<gene>
    <name evidence="6" type="ORF">CA85_48930</name>
</gene>
<dbReference type="Pfam" id="PF03130">
    <property type="entry name" value="HEAT_PBS"/>
    <property type="match status" value="1"/>
</dbReference>
<dbReference type="PANTHER" id="PTHR19848">
    <property type="entry name" value="WD40 REPEAT PROTEIN"/>
    <property type="match status" value="1"/>
</dbReference>
<feature type="domain" description="Novel STAND NTPase 1" evidence="5">
    <location>
        <begin position="251"/>
        <end position="612"/>
    </location>
</feature>
<sequence length="2100" mass="229405">MTDKTNKPVIFLAFANDRNGTVGQPLNLPEEERRVRETLEAAQGLCEFVARSHCTADDIFKVLQNARYRDRIAIFHFSGHANSFQLLLETRDGQAAAADASGLASFLASQHGLRLVFLNGCSTRQQAQGLLDANKNLAAVIATSRAIDDRVALDFSKRFYAALAQGTTSIRIAFNEACAAITTTRGSDHRKLYFGDHHSLPEDNRSSDGAPWVLYERKGSEVVDQWSLSHAANDPLFGLPPPDETNLTESPYKHLNWFTKDDAEIFFGRGRQIREMYDALSSGSQPVILFYGQSGVGKSSLLNAGVLPRLTKSCEIRYERRGDRGLLATLKKALGLAADDAIPIETAWRASEAEPGKPPLIVILDQVEECYTRPILDLPDELAQLLRAVEATFGDPAQRPRGKLVLSFREEWLALLEDEVKTFHLPFTKIFLKPLDRDGIIEVVEGPTRSRRLRERYALTIDDRLAGEIADRLLADRGSAIATTLQILLSKLWDKATEIRSEPPTFTRDLYLDLKDKGILLSDFLGQQLKAFAAHMPEPAKSGLLLDVLARHTTDLGTASQSSLKQLEQEYSHVSDRLPGLLKHCKDLYLLTTPQSGPTSTSDTTRLAHDTLAPLVRAEFDKSDKPGQRARRILDNRTVDWADGKTGTPLGDADLKIVEEGRTGTRDWKPDVERLIRASRQAKETHKRAVLDQMQREEKLRKVVLDTTKQRELDAQVARINAEKSEKKIRSWFHLAAALLVVATALGAFGWWNYKTAEERKNELTKTNSKLTIQTERANTNADNATAQKHKAEATSSHLQANLYKLDMRTAYEAWQNSNLRRAVVLLEKYRPAAHSNELDLRDFEWYHLWTLINRADATFWGHTSYITAVGFLPESDLCYSAGYDGTIRIWNSRRGGIENIIDVGERGSHYSVSAVAVSEIGNTLAAATSSAISVRERSTFKETHSLDAGNYRDDGNGSGASSPAHVLITSDAKRLVCSSLFGLKVWDLTTSPSNLIAKLDDSITGMACSPDGKLLAAIWIVNAKERENALFDETPEAETAIKILDVTTLELITTIETESKGFSQVAFSNDGKHILASTRKRIKSDSFVLEDAEYSLEEWDLETHQRVHTIPCGTSSIESIAVHPDGLHAATGNRQGKIHVWTLDPPLLQNEFLVHSDSVSCLAFSKDGGLLLSGSIDGSCKILHPLEVEHPALFARSEAEVALLKISPNGKHFFAIFEDKHMYVWDFESQETLDLGEVHAGEADWPEIQMVAFSPDGKHLAVVRNTKALEPGFVDVFDLSNGEIQFTLTGHTNEVRCVAYSPTGALIATGAKSQEVMLWNSADGTREGTLVGHDVEVATLAFRNEQTLASAGGYYDKPGEIIFWNLHTKRIRQRLSGHSKTVYSVGFGPQNTFASLSEDGTLRLWDSDTGLERASVPSHVTGGSPQLFAGVIFAPTAQPLVTVNTDSGNVTVWNGFNGEIAGSLPQAPSFAVTSVAFSPDGNDVITSSLDGYTIWDCKVIESRVEASQNKKEHSSIGLSSEVLKIAALDLPSFRGYVRPLTISGPNNSLIVAGKNGTVHGLKLATPSAVVNPAVRFKSDLAHPSPTTRRNAAEALGKLPVLSESAIGHLESGLMDRDAKVRESCANTLFLYGSAAKLILPSLVSTIEQDSNVAVAYAAYRAAERIDAGSQNLMTLKKAVIRGLATKDDTSHWEWDNLVAPDGGGGGLWKIREEFPDMISELRNALRKTNRMRLRERLVWALEQLGPKAAVAVPDLEKLLDGDDHKLRYRAAIAIVIVGEGKTASPEVVTALNECLNQPPGQYVSSIHIDAAEAVKQLGPKGVVAVPGLLTWLRARKSQAATLGFGSEIRYAAAALGSIGPGAKDAIPDLIEMLQHEYPVGPAAQGALSKIGVAAVPSLEVALAGDNLESQMRAARALGAIGPPANMALESIRKASMSDNLLLRVYCWYAITKISLNGDATERQLIEVLNNPMSDSDARSAAAWAIGEMGTLSQEGRDSLIKGLKEDDASLVLACARGLKDWQSATSSVIDAVLQNPGKHKDKWIRVQAVTFLGQLGSAATSAVPRLEKMLEDDSPDVRSAVSQAIDKITGVQEAAKKMK</sequence>
<dbReference type="InterPro" id="IPR000357">
    <property type="entry name" value="HEAT"/>
</dbReference>
<dbReference type="InterPro" id="IPR049052">
    <property type="entry name" value="nSTAND1"/>
</dbReference>
<proteinExistence type="predicted"/>
<dbReference type="PANTHER" id="PTHR19848:SF8">
    <property type="entry name" value="F-BOX AND WD REPEAT DOMAIN CONTAINING 7"/>
    <property type="match status" value="1"/>
</dbReference>
<dbReference type="Pfam" id="PF00400">
    <property type="entry name" value="WD40"/>
    <property type="match status" value="6"/>
</dbReference>
<evidence type="ECO:0000256" key="4">
    <source>
        <dbReference type="SAM" id="Coils"/>
    </source>
</evidence>
<dbReference type="CDD" id="cd00200">
    <property type="entry name" value="WD40"/>
    <property type="match status" value="1"/>
</dbReference>
<dbReference type="Gene3D" id="2.130.10.10">
    <property type="entry name" value="YVTN repeat-like/Quinoprotein amine dehydrogenase"/>
    <property type="match status" value="3"/>
</dbReference>
<dbReference type="PROSITE" id="PS50294">
    <property type="entry name" value="WD_REPEATS_REGION"/>
    <property type="match status" value="3"/>
</dbReference>
<keyword evidence="7" id="KW-1185">Reference proteome</keyword>
<dbReference type="Pfam" id="PF02985">
    <property type="entry name" value="HEAT"/>
    <property type="match status" value="1"/>
</dbReference>
<dbReference type="SMART" id="SM00320">
    <property type="entry name" value="WD40"/>
    <property type="match status" value="8"/>
</dbReference>
<dbReference type="PROSITE" id="PS50082">
    <property type="entry name" value="WD_REPEATS_2"/>
    <property type="match status" value="5"/>
</dbReference>
<evidence type="ECO:0000313" key="6">
    <source>
        <dbReference type="EMBL" id="TWT55540.1"/>
    </source>
</evidence>
<dbReference type="InterPro" id="IPR021133">
    <property type="entry name" value="HEAT_type_2"/>
</dbReference>
<dbReference type="SUPFAM" id="SSF50978">
    <property type="entry name" value="WD40 repeat-like"/>
    <property type="match status" value="2"/>
</dbReference>
<feature type="repeat" description="WD" evidence="3">
    <location>
        <begin position="1195"/>
        <end position="1236"/>
    </location>
</feature>
<evidence type="ECO:0000259" key="5">
    <source>
        <dbReference type="Pfam" id="PF20703"/>
    </source>
</evidence>
<keyword evidence="1 3" id="KW-0853">WD repeat</keyword>
<dbReference type="InterPro" id="IPR011047">
    <property type="entry name" value="Quinoprotein_ADH-like_sf"/>
</dbReference>
<comment type="caution">
    <text evidence="6">The sequence shown here is derived from an EMBL/GenBank/DDBJ whole genome shotgun (WGS) entry which is preliminary data.</text>
</comment>
<dbReference type="InterPro" id="IPR016024">
    <property type="entry name" value="ARM-type_fold"/>
</dbReference>
<dbReference type="InterPro" id="IPR004155">
    <property type="entry name" value="PBS_lyase_HEAT"/>
</dbReference>
<evidence type="ECO:0000256" key="1">
    <source>
        <dbReference type="ARBA" id="ARBA00022574"/>
    </source>
</evidence>
<dbReference type="Proteomes" id="UP000318053">
    <property type="component" value="Unassembled WGS sequence"/>
</dbReference>
<dbReference type="Gene3D" id="1.25.10.10">
    <property type="entry name" value="Leucine-rich Repeat Variant"/>
    <property type="match status" value="4"/>
</dbReference>
<feature type="coiled-coil region" evidence="4">
    <location>
        <begin position="754"/>
        <end position="795"/>
    </location>
</feature>
<keyword evidence="2" id="KW-0677">Repeat</keyword>
<accession>A0A5C5WY84</accession>
<protein>
    <submittedName>
        <fullName evidence="6">WD domain, G-beta repeat</fullName>
    </submittedName>
</protein>
<evidence type="ECO:0000256" key="2">
    <source>
        <dbReference type="ARBA" id="ARBA00022737"/>
    </source>
</evidence>
<name>A0A5C5WY84_9BACT</name>
<organism evidence="6 7">
    <name type="scientific">Allorhodopirellula solitaria</name>
    <dbReference type="NCBI Taxonomy" id="2527987"/>
    <lineage>
        <taxon>Bacteria</taxon>
        <taxon>Pseudomonadati</taxon>
        <taxon>Planctomycetota</taxon>
        <taxon>Planctomycetia</taxon>
        <taxon>Pirellulales</taxon>
        <taxon>Pirellulaceae</taxon>
        <taxon>Allorhodopirellula</taxon>
    </lineage>
</organism>
<dbReference type="SUPFAM" id="SSF50998">
    <property type="entry name" value="Quinoprotein alcohol dehydrogenase-like"/>
    <property type="match status" value="1"/>
</dbReference>
<dbReference type="InterPro" id="IPR036322">
    <property type="entry name" value="WD40_repeat_dom_sf"/>
</dbReference>
<feature type="repeat" description="WD" evidence="3">
    <location>
        <begin position="1376"/>
        <end position="1416"/>
    </location>
</feature>
<dbReference type="Pfam" id="PF20703">
    <property type="entry name" value="nSTAND1"/>
    <property type="match status" value="1"/>
</dbReference>
<dbReference type="EMBL" id="SJPK01000024">
    <property type="protein sequence ID" value="TWT55540.1"/>
    <property type="molecule type" value="Genomic_DNA"/>
</dbReference>
<evidence type="ECO:0000256" key="3">
    <source>
        <dbReference type="PROSITE-ProRule" id="PRU00221"/>
    </source>
</evidence>
<evidence type="ECO:0000313" key="7">
    <source>
        <dbReference type="Proteomes" id="UP000318053"/>
    </source>
</evidence>
<dbReference type="InterPro" id="IPR015943">
    <property type="entry name" value="WD40/YVTN_repeat-like_dom_sf"/>
</dbReference>
<dbReference type="RefSeq" id="WP_146393732.1">
    <property type="nucleotide sequence ID" value="NZ_SJPK01000024.1"/>
</dbReference>
<dbReference type="PROSITE" id="PS50077">
    <property type="entry name" value="HEAT_REPEAT"/>
    <property type="match status" value="1"/>
</dbReference>
<dbReference type="Gene3D" id="3.40.50.300">
    <property type="entry name" value="P-loop containing nucleotide triphosphate hydrolases"/>
    <property type="match status" value="1"/>
</dbReference>
<dbReference type="SUPFAM" id="SSF48371">
    <property type="entry name" value="ARM repeat"/>
    <property type="match status" value="2"/>
</dbReference>
<dbReference type="OrthoDB" id="574237at2"/>
<dbReference type="SMART" id="SM00567">
    <property type="entry name" value="EZ_HEAT"/>
    <property type="match status" value="7"/>
</dbReference>
<reference evidence="6 7" key="1">
    <citation type="submission" date="2019-02" db="EMBL/GenBank/DDBJ databases">
        <title>Deep-cultivation of Planctomycetes and their phenomic and genomic characterization uncovers novel biology.</title>
        <authorList>
            <person name="Wiegand S."/>
            <person name="Jogler M."/>
            <person name="Boedeker C."/>
            <person name="Pinto D."/>
            <person name="Vollmers J."/>
            <person name="Rivas-Marin E."/>
            <person name="Kohn T."/>
            <person name="Peeters S.H."/>
            <person name="Heuer A."/>
            <person name="Rast P."/>
            <person name="Oberbeckmann S."/>
            <person name="Bunk B."/>
            <person name="Jeske O."/>
            <person name="Meyerdierks A."/>
            <person name="Storesund J.E."/>
            <person name="Kallscheuer N."/>
            <person name="Luecker S."/>
            <person name="Lage O.M."/>
            <person name="Pohl T."/>
            <person name="Merkel B.J."/>
            <person name="Hornburger P."/>
            <person name="Mueller R.-W."/>
            <person name="Bruemmer F."/>
            <person name="Labrenz M."/>
            <person name="Spormann A.M."/>
            <person name="Op Den Camp H."/>
            <person name="Overmann J."/>
            <person name="Amann R."/>
            <person name="Jetten M.S.M."/>
            <person name="Mascher T."/>
            <person name="Medema M.H."/>
            <person name="Devos D.P."/>
            <person name="Kaster A.-K."/>
            <person name="Ovreas L."/>
            <person name="Rohde M."/>
            <person name="Galperin M.Y."/>
            <person name="Jogler C."/>
        </authorList>
    </citation>
    <scope>NUCLEOTIDE SEQUENCE [LARGE SCALE GENOMIC DNA]</scope>
    <source>
        <strain evidence="6 7">CA85</strain>
    </source>
</reference>
<feature type="repeat" description="WD" evidence="3">
    <location>
        <begin position="1153"/>
        <end position="1183"/>
    </location>
</feature>
<dbReference type="SUPFAM" id="SSF52540">
    <property type="entry name" value="P-loop containing nucleoside triphosphate hydrolases"/>
    <property type="match status" value="1"/>
</dbReference>
<feature type="repeat" description="WD" evidence="3">
    <location>
        <begin position="1289"/>
        <end position="1330"/>
    </location>
</feature>
<dbReference type="InterPro" id="IPR011989">
    <property type="entry name" value="ARM-like"/>
</dbReference>
<feature type="repeat" description="WD" evidence="3">
    <location>
        <begin position="860"/>
        <end position="892"/>
    </location>
</feature>
<dbReference type="InterPro" id="IPR001680">
    <property type="entry name" value="WD40_rpt"/>
</dbReference>
<keyword evidence="4" id="KW-0175">Coiled coil</keyword>
<dbReference type="InterPro" id="IPR027417">
    <property type="entry name" value="P-loop_NTPase"/>
</dbReference>